<dbReference type="Gene3D" id="1.25.40.20">
    <property type="entry name" value="Ankyrin repeat-containing domain"/>
    <property type="match status" value="1"/>
</dbReference>
<dbReference type="PROSITE" id="PS50297">
    <property type="entry name" value="ANK_REP_REGION"/>
    <property type="match status" value="2"/>
</dbReference>
<evidence type="ECO:0000313" key="5">
    <source>
        <dbReference type="Proteomes" id="UP000324241"/>
    </source>
</evidence>
<dbReference type="PANTHER" id="PTHR24134">
    <property type="entry name" value="ANKYRIN REPEAT-CONTAINING PROTEIN DDB_G0279043"/>
    <property type="match status" value="1"/>
</dbReference>
<accession>A0A5M9M3U9</accession>
<dbReference type="PANTHER" id="PTHR24134:SF9">
    <property type="entry name" value="ANKYRIN REPEAT AND SOCS BOX PROTEIN 8"/>
    <property type="match status" value="1"/>
</dbReference>
<dbReference type="PROSITE" id="PS50088">
    <property type="entry name" value="ANK_REPEAT"/>
    <property type="match status" value="2"/>
</dbReference>
<dbReference type="RefSeq" id="XP_033420790.1">
    <property type="nucleotide sequence ID" value="XM_033566588.1"/>
</dbReference>
<keyword evidence="1" id="KW-0677">Repeat</keyword>
<dbReference type="InterPro" id="IPR002110">
    <property type="entry name" value="Ankyrin_rpt"/>
</dbReference>
<dbReference type="SMART" id="SM00248">
    <property type="entry name" value="ANK"/>
    <property type="match status" value="2"/>
</dbReference>
<dbReference type="Proteomes" id="UP000324241">
    <property type="component" value="Unassembled WGS sequence"/>
</dbReference>
<dbReference type="AlphaFoldDB" id="A0A5M9M3U9"/>
<dbReference type="GeneID" id="54324595"/>
<reference evidence="4 5" key="1">
    <citation type="submission" date="2019-08" db="EMBL/GenBank/DDBJ databases">
        <title>The genome sequence of a newly discovered highly antifungal drug resistant Aspergillus species, Aspergillus tanneri NIH 1004.</title>
        <authorList>
            <person name="Mounaud S."/>
            <person name="Singh I."/>
            <person name="Joardar V."/>
            <person name="Pakala S."/>
            <person name="Pakala S."/>
            <person name="Venepally P."/>
            <person name="Chung J.K."/>
            <person name="Losada L."/>
            <person name="Nierman W.C."/>
        </authorList>
    </citation>
    <scope>NUCLEOTIDE SEQUENCE [LARGE SCALE GENOMIC DNA]</scope>
    <source>
        <strain evidence="4 5">NIH1004</strain>
    </source>
</reference>
<evidence type="ECO:0000256" key="2">
    <source>
        <dbReference type="ARBA" id="ARBA00023043"/>
    </source>
</evidence>
<evidence type="ECO:0000313" key="4">
    <source>
        <dbReference type="EMBL" id="KAA8641428.1"/>
    </source>
</evidence>
<proteinExistence type="predicted"/>
<dbReference type="InterPro" id="IPR036770">
    <property type="entry name" value="Ankyrin_rpt-contain_sf"/>
</dbReference>
<feature type="repeat" description="ANK" evidence="3">
    <location>
        <begin position="52"/>
        <end position="84"/>
    </location>
</feature>
<evidence type="ECO:0000256" key="1">
    <source>
        <dbReference type="ARBA" id="ARBA00022737"/>
    </source>
</evidence>
<keyword evidence="2 3" id="KW-0040">ANK repeat</keyword>
<evidence type="ECO:0000256" key="3">
    <source>
        <dbReference type="PROSITE-ProRule" id="PRU00023"/>
    </source>
</evidence>
<dbReference type="SUPFAM" id="SSF48403">
    <property type="entry name" value="Ankyrin repeat"/>
    <property type="match status" value="1"/>
</dbReference>
<gene>
    <name evidence="4" type="ORF">ATNIH1004_001893</name>
</gene>
<dbReference type="EMBL" id="QUQM01000010">
    <property type="protein sequence ID" value="KAA8641428.1"/>
    <property type="molecule type" value="Genomic_DNA"/>
</dbReference>
<comment type="caution">
    <text evidence="4">The sequence shown here is derived from an EMBL/GenBank/DDBJ whole genome shotgun (WGS) entry which is preliminary data.</text>
</comment>
<name>A0A5M9M3U9_9EURO</name>
<sequence length="192" mass="21706">MSEPIPQNIINQEFQKIKDLREVSLNDDIKLYLYKSQESFKTQPTLNPRGLWQTTLLHWAAAADCANIVQYLVKNGANVNIKDKNRRTPLFWAAENCAFQTVVILVQNGANVNAEDKNWGTPLSTVIEAGLTNALSKKEDCSKIIGYLEEMGAQYELKHSWWERTAWALGGNAKPMAVAPICHCVDFRVRRA</sequence>
<dbReference type="Pfam" id="PF12796">
    <property type="entry name" value="Ank_2"/>
    <property type="match status" value="1"/>
</dbReference>
<dbReference type="OrthoDB" id="4807664at2759"/>
<protein>
    <submittedName>
        <fullName evidence="4">Uncharacterized protein</fullName>
    </submittedName>
</protein>
<organism evidence="4 5">
    <name type="scientific">Aspergillus tanneri</name>
    <dbReference type="NCBI Taxonomy" id="1220188"/>
    <lineage>
        <taxon>Eukaryota</taxon>
        <taxon>Fungi</taxon>
        <taxon>Dikarya</taxon>
        <taxon>Ascomycota</taxon>
        <taxon>Pezizomycotina</taxon>
        <taxon>Eurotiomycetes</taxon>
        <taxon>Eurotiomycetidae</taxon>
        <taxon>Eurotiales</taxon>
        <taxon>Aspergillaceae</taxon>
        <taxon>Aspergillus</taxon>
        <taxon>Aspergillus subgen. Circumdati</taxon>
    </lineage>
</organism>
<feature type="repeat" description="ANK" evidence="3">
    <location>
        <begin position="85"/>
        <end position="117"/>
    </location>
</feature>